<dbReference type="RefSeq" id="WP_241431698.1">
    <property type="nucleotide sequence ID" value="NZ_FNOF01000011.1"/>
</dbReference>
<evidence type="ECO:0000259" key="2">
    <source>
        <dbReference type="Pfam" id="PF16927"/>
    </source>
</evidence>
<keyword evidence="1" id="KW-1133">Transmembrane helix</keyword>
<dbReference type="AlphaFoldDB" id="A0A1H2Y2H3"/>
<keyword evidence="1" id="KW-0472">Membrane</keyword>
<organism evidence="3 4">
    <name type="scientific">Haloarcula vallismortis</name>
    <name type="common">Halobacterium vallismortis</name>
    <dbReference type="NCBI Taxonomy" id="28442"/>
    <lineage>
        <taxon>Archaea</taxon>
        <taxon>Methanobacteriati</taxon>
        <taxon>Methanobacteriota</taxon>
        <taxon>Stenosarchaea group</taxon>
        <taxon>Halobacteria</taxon>
        <taxon>Halobacteriales</taxon>
        <taxon>Haloarculaceae</taxon>
        <taxon>Haloarcula</taxon>
    </lineage>
</organism>
<evidence type="ECO:0000313" key="4">
    <source>
        <dbReference type="Proteomes" id="UP000182573"/>
    </source>
</evidence>
<dbReference type="EMBL" id="FNOF01000011">
    <property type="protein sequence ID" value="SDW99347.1"/>
    <property type="molecule type" value="Genomic_DNA"/>
</dbReference>
<keyword evidence="3" id="KW-0808">Transferase</keyword>
<sequence>MGLAPGIPTWVLLIAFAINLGIAGIAIRRRGVRGAVPLAAIMVRVAVYSLGNGVLAASTTLSTYRTGLLVKYLGLLGLGPTQFWFGLTYSGRESFLTRRRWALLLAPAVVILGFVVTAQSHELRRCLTPSSSSIKTSGLSM</sequence>
<feature type="transmembrane region" description="Helical" evidence="1">
    <location>
        <begin position="6"/>
        <end position="27"/>
    </location>
</feature>
<keyword evidence="1" id="KW-0812">Transmembrane</keyword>
<feature type="domain" description="Histidine kinase N-terminal 7TM region" evidence="2">
    <location>
        <begin position="11"/>
        <end position="124"/>
    </location>
</feature>
<accession>A0A1H2Y2H3</accession>
<feature type="transmembrane region" description="Helical" evidence="1">
    <location>
        <begin position="69"/>
        <end position="89"/>
    </location>
</feature>
<dbReference type="Proteomes" id="UP000182573">
    <property type="component" value="Unassembled WGS sequence"/>
</dbReference>
<dbReference type="Pfam" id="PF16927">
    <property type="entry name" value="HisKA_7TM"/>
    <property type="match status" value="1"/>
</dbReference>
<name>A0A1H2Y2H3_HALVA</name>
<reference evidence="3 4" key="1">
    <citation type="submission" date="2016-10" db="EMBL/GenBank/DDBJ databases">
        <authorList>
            <person name="de Groot N.N."/>
        </authorList>
    </citation>
    <scope>NUCLEOTIDE SEQUENCE [LARGE SCALE GENOMIC DNA]</scope>
    <source>
        <strain evidence="3 4">DSM 3756</strain>
    </source>
</reference>
<protein>
    <submittedName>
        <fullName evidence="3">N-terminal 7TM region of histidine kinase</fullName>
    </submittedName>
</protein>
<keyword evidence="3" id="KW-0418">Kinase</keyword>
<evidence type="ECO:0000313" key="3">
    <source>
        <dbReference type="EMBL" id="SDW99347.1"/>
    </source>
</evidence>
<feature type="transmembrane region" description="Helical" evidence="1">
    <location>
        <begin position="101"/>
        <end position="118"/>
    </location>
</feature>
<dbReference type="GO" id="GO:0016301">
    <property type="term" value="F:kinase activity"/>
    <property type="evidence" value="ECO:0007669"/>
    <property type="project" value="UniProtKB-KW"/>
</dbReference>
<gene>
    <name evidence="3" type="ORF">SAMN05443574_11166</name>
</gene>
<evidence type="ECO:0000256" key="1">
    <source>
        <dbReference type="SAM" id="Phobius"/>
    </source>
</evidence>
<feature type="transmembrane region" description="Helical" evidence="1">
    <location>
        <begin position="34"/>
        <end position="57"/>
    </location>
</feature>
<dbReference type="InterPro" id="IPR031621">
    <property type="entry name" value="HisKA_7TM"/>
</dbReference>
<proteinExistence type="predicted"/>